<reference evidence="1" key="1">
    <citation type="submission" date="2019-06" db="EMBL/GenBank/DDBJ databases">
        <authorList>
            <person name="Le Quere A."/>
            <person name="Colella S."/>
        </authorList>
    </citation>
    <scope>NUCLEOTIDE SEQUENCE</scope>
    <source>
        <strain evidence="1">EmedicaeMD41</strain>
    </source>
</reference>
<dbReference type="EMBL" id="CABFNB010000092">
    <property type="protein sequence ID" value="VTZ61329.1"/>
    <property type="molecule type" value="Genomic_DNA"/>
</dbReference>
<dbReference type="AlphaFoldDB" id="A0A508WX03"/>
<name>A0A508WX03_9HYPH</name>
<dbReference type="Proteomes" id="UP000507954">
    <property type="component" value="Unassembled WGS sequence"/>
</dbReference>
<sequence length="71" mass="7796">MLRIGFYAMADYQAVGHAANAQTPEELKGFLRPACGEKVAARPDKAEGLSERKPYTLFLVPLYPSVPISSR</sequence>
<evidence type="ECO:0000313" key="1">
    <source>
        <dbReference type="EMBL" id="VTZ61329.1"/>
    </source>
</evidence>
<protein>
    <submittedName>
        <fullName evidence="1">Uncharacterized protein</fullName>
    </submittedName>
</protein>
<gene>
    <name evidence="1" type="ORF">EMEDMD4_270105</name>
</gene>
<organism evidence="1">
    <name type="scientific">Sinorhizobium medicae</name>
    <dbReference type="NCBI Taxonomy" id="110321"/>
    <lineage>
        <taxon>Bacteria</taxon>
        <taxon>Pseudomonadati</taxon>
        <taxon>Pseudomonadota</taxon>
        <taxon>Alphaproteobacteria</taxon>
        <taxon>Hyphomicrobiales</taxon>
        <taxon>Rhizobiaceae</taxon>
        <taxon>Sinorhizobium/Ensifer group</taxon>
        <taxon>Sinorhizobium</taxon>
    </lineage>
</organism>
<accession>A0A508WX03</accession>
<proteinExistence type="predicted"/>